<dbReference type="Proteomes" id="UP000603641">
    <property type="component" value="Unassembled WGS sequence"/>
</dbReference>
<dbReference type="Gene3D" id="3.40.630.30">
    <property type="match status" value="1"/>
</dbReference>
<dbReference type="InterPro" id="IPR051531">
    <property type="entry name" value="N-acetyltransferase"/>
</dbReference>
<dbReference type="PANTHER" id="PTHR43792">
    <property type="entry name" value="GNAT FAMILY, PUTATIVE (AFU_ORTHOLOGUE AFUA_3G00765)-RELATED-RELATED"/>
    <property type="match status" value="1"/>
</dbReference>
<accession>A0ABR8SHM4</accession>
<evidence type="ECO:0000313" key="2">
    <source>
        <dbReference type="EMBL" id="MBD7962992.1"/>
    </source>
</evidence>
<reference evidence="2 3" key="1">
    <citation type="submission" date="2020-08" db="EMBL/GenBank/DDBJ databases">
        <title>A Genomic Blueprint of the Chicken Gut Microbiome.</title>
        <authorList>
            <person name="Gilroy R."/>
            <person name="Ravi A."/>
            <person name="Getino M."/>
            <person name="Pursley I."/>
            <person name="Horton D.L."/>
            <person name="Alikhan N.-F."/>
            <person name="Baker D."/>
            <person name="Gharbi K."/>
            <person name="Hall N."/>
            <person name="Watson M."/>
            <person name="Adriaenssens E.M."/>
            <person name="Foster-Nyarko E."/>
            <person name="Jarju S."/>
            <person name="Secka A."/>
            <person name="Antonio M."/>
            <person name="Oren A."/>
            <person name="Chaudhuri R."/>
            <person name="La Ragione R.M."/>
            <person name="Hildebrand F."/>
            <person name="Pallen M.J."/>
        </authorList>
    </citation>
    <scope>NUCLEOTIDE SEQUENCE [LARGE SCALE GENOMIC DNA]</scope>
    <source>
        <strain evidence="2 3">Sa2CUA10</strain>
    </source>
</reference>
<sequence length="168" mass="19512">MQTERLKFRPYTTEDFSFFASLWADPDVVQFIGKGVTRSEEEARKSFEEWLLPGYREGRGLFLIEHRESLVPIGHAGIVQQTIDGKKEFEIGYWLAKEYWGSGYATEAAVHFKNYAVQELRISRLICLIHRKNNKSISVASRIGMTLHKETTFNTIPVDVYSWEESEK</sequence>
<proteinExistence type="predicted"/>
<keyword evidence="3" id="KW-1185">Reference proteome</keyword>
<dbReference type="PROSITE" id="PS51186">
    <property type="entry name" value="GNAT"/>
    <property type="match status" value="1"/>
</dbReference>
<feature type="domain" description="N-acetyltransferase" evidence="1">
    <location>
        <begin position="6"/>
        <end position="167"/>
    </location>
</feature>
<dbReference type="PANTHER" id="PTHR43792:SF1">
    <property type="entry name" value="N-ACETYLTRANSFERASE DOMAIN-CONTAINING PROTEIN"/>
    <property type="match status" value="1"/>
</dbReference>
<organism evidence="2 3">
    <name type="scientific">Fictibacillus norfolkensis</name>
    <dbReference type="NCBI Taxonomy" id="2762233"/>
    <lineage>
        <taxon>Bacteria</taxon>
        <taxon>Bacillati</taxon>
        <taxon>Bacillota</taxon>
        <taxon>Bacilli</taxon>
        <taxon>Bacillales</taxon>
        <taxon>Fictibacillaceae</taxon>
        <taxon>Fictibacillus</taxon>
    </lineage>
</organism>
<protein>
    <submittedName>
        <fullName evidence="2">GNAT family N-acetyltransferase</fullName>
    </submittedName>
</protein>
<dbReference type="RefSeq" id="WP_191752313.1">
    <property type="nucleotide sequence ID" value="NZ_JACSQM010000001.1"/>
</dbReference>
<dbReference type="InterPro" id="IPR016181">
    <property type="entry name" value="Acyl_CoA_acyltransferase"/>
</dbReference>
<dbReference type="EMBL" id="JACSQM010000001">
    <property type="protein sequence ID" value="MBD7962992.1"/>
    <property type="molecule type" value="Genomic_DNA"/>
</dbReference>
<evidence type="ECO:0000313" key="3">
    <source>
        <dbReference type="Proteomes" id="UP000603641"/>
    </source>
</evidence>
<gene>
    <name evidence="2" type="ORF">H9648_02920</name>
</gene>
<evidence type="ECO:0000259" key="1">
    <source>
        <dbReference type="PROSITE" id="PS51186"/>
    </source>
</evidence>
<dbReference type="SUPFAM" id="SSF55729">
    <property type="entry name" value="Acyl-CoA N-acyltransferases (Nat)"/>
    <property type="match status" value="1"/>
</dbReference>
<dbReference type="Pfam" id="PF13302">
    <property type="entry name" value="Acetyltransf_3"/>
    <property type="match status" value="1"/>
</dbReference>
<name>A0ABR8SHM4_9BACL</name>
<comment type="caution">
    <text evidence="2">The sequence shown here is derived from an EMBL/GenBank/DDBJ whole genome shotgun (WGS) entry which is preliminary data.</text>
</comment>
<dbReference type="InterPro" id="IPR000182">
    <property type="entry name" value="GNAT_dom"/>
</dbReference>